<evidence type="ECO:0000313" key="2">
    <source>
        <dbReference type="EMBL" id="GAA0708267.1"/>
    </source>
</evidence>
<reference evidence="3" key="1">
    <citation type="journal article" date="2019" name="Int. J. Syst. Evol. Microbiol.">
        <title>The Global Catalogue of Microorganisms (GCM) 10K type strain sequencing project: providing services to taxonomists for standard genome sequencing and annotation.</title>
        <authorList>
            <consortium name="The Broad Institute Genomics Platform"/>
            <consortium name="The Broad Institute Genome Sequencing Center for Infectious Disease"/>
            <person name="Wu L."/>
            <person name="Ma J."/>
        </authorList>
    </citation>
    <scope>NUCLEOTIDE SEQUENCE [LARGE SCALE GENOMIC DNA]</scope>
    <source>
        <strain evidence="3">JCM 15421</strain>
    </source>
</reference>
<feature type="transmembrane region" description="Helical" evidence="1">
    <location>
        <begin position="284"/>
        <end position="303"/>
    </location>
</feature>
<feature type="transmembrane region" description="Helical" evidence="1">
    <location>
        <begin position="229"/>
        <end position="247"/>
    </location>
</feature>
<feature type="transmembrane region" description="Helical" evidence="1">
    <location>
        <begin position="160"/>
        <end position="183"/>
    </location>
</feature>
<gene>
    <name evidence="2" type="ORF">GCM10009105_07710</name>
</gene>
<organism evidence="2 3">
    <name type="scientific">Dokdonella soli</name>
    <dbReference type="NCBI Taxonomy" id="529810"/>
    <lineage>
        <taxon>Bacteria</taxon>
        <taxon>Pseudomonadati</taxon>
        <taxon>Pseudomonadota</taxon>
        <taxon>Gammaproteobacteria</taxon>
        <taxon>Lysobacterales</taxon>
        <taxon>Rhodanobacteraceae</taxon>
        <taxon>Dokdonella</taxon>
    </lineage>
</organism>
<dbReference type="Pfam" id="PF14897">
    <property type="entry name" value="EpsG"/>
    <property type="match status" value="1"/>
</dbReference>
<dbReference type="Proteomes" id="UP001501523">
    <property type="component" value="Unassembled WGS sequence"/>
</dbReference>
<dbReference type="RefSeq" id="WP_343787351.1">
    <property type="nucleotide sequence ID" value="NZ_BAAAEU010000004.1"/>
</dbReference>
<dbReference type="InterPro" id="IPR049458">
    <property type="entry name" value="EpsG-like"/>
</dbReference>
<feature type="transmembrane region" description="Helical" evidence="1">
    <location>
        <begin position="26"/>
        <end position="43"/>
    </location>
</feature>
<proteinExistence type="predicted"/>
<keyword evidence="1" id="KW-1133">Transmembrane helix</keyword>
<feature type="transmembrane region" description="Helical" evidence="1">
    <location>
        <begin position="310"/>
        <end position="330"/>
    </location>
</feature>
<feature type="transmembrane region" description="Helical" evidence="1">
    <location>
        <begin position="91"/>
        <end position="110"/>
    </location>
</feature>
<dbReference type="EMBL" id="BAAAEU010000004">
    <property type="protein sequence ID" value="GAA0708267.1"/>
    <property type="molecule type" value="Genomic_DNA"/>
</dbReference>
<sequence>MLVYWILFLLPAVGVAFPLRLPRRQALVMFLLVAAVIAAFMGLRDQVGGDWFNYLPTFDYISTLDFAGALSFGDPAYSLLNWIAARLGGDIYAVNLVCAAIMMIGIGRFCRSLPNPWLALLVAVPYTLIVVGMGYTRQSVALGLVMLGLVALGQRRTRAFVIWVALAALFHRTAVLLIPIAAIVTTRRRVWTAFWVGVAFATVYVLLLQPDTDTLWANYVQAQMQSHGGLIRVLMNALPAALLLLFRKRLVEDPQSRRLWSLFAGLALACVPLVFMASTAVDRMALYLIPLQLFVFSQLYLLARTTNTRTLIVVGVGVYYAAVQFVWLNYAVDAPYWVPYHFMPWS</sequence>
<evidence type="ECO:0000313" key="3">
    <source>
        <dbReference type="Proteomes" id="UP001501523"/>
    </source>
</evidence>
<evidence type="ECO:0000256" key="1">
    <source>
        <dbReference type="SAM" id="Phobius"/>
    </source>
</evidence>
<feature type="transmembrane region" description="Helical" evidence="1">
    <location>
        <begin position="117"/>
        <end position="136"/>
    </location>
</feature>
<comment type="caution">
    <text evidence="2">The sequence shown here is derived from an EMBL/GenBank/DDBJ whole genome shotgun (WGS) entry which is preliminary data.</text>
</comment>
<name>A0ABP3TJ93_9GAMM</name>
<keyword evidence="3" id="KW-1185">Reference proteome</keyword>
<keyword evidence="1" id="KW-0812">Transmembrane</keyword>
<protein>
    <submittedName>
        <fullName evidence="2">EpsG family protein</fullName>
    </submittedName>
</protein>
<accession>A0ABP3TJ93</accession>
<feature type="transmembrane region" description="Helical" evidence="1">
    <location>
        <begin position="259"/>
        <end position="278"/>
    </location>
</feature>
<feature type="transmembrane region" description="Helical" evidence="1">
    <location>
        <begin position="190"/>
        <end position="209"/>
    </location>
</feature>
<keyword evidence="1" id="KW-0472">Membrane</keyword>